<evidence type="ECO:0000256" key="5">
    <source>
        <dbReference type="ARBA" id="ARBA00022692"/>
    </source>
</evidence>
<evidence type="ECO:0000313" key="15">
    <source>
        <dbReference type="Proteomes" id="UP000612352"/>
    </source>
</evidence>
<keyword evidence="6 13" id="KW-1133">Transmembrane helix</keyword>
<protein>
    <recommendedName>
        <fullName evidence="11">CDP-diacylglycerol--glycerol-3-phosphate 3-phosphatidyltransferase</fullName>
        <ecNumber evidence="11">2.7.8.5</ecNumber>
    </recommendedName>
</protein>
<sequence length="202" mass="22590">MNAPQTHPDAPPVPLWNIANILTMIRCVMVPVFVVVAAFYPDVISGRLVITAIFVLAMITDFLDGHLARSRNLITDFGKIVDPIADKAMTGAAFVMLSVWEYIPWWMTILILLREFGITIMRFTILKYGALPANLAGKTKTMMQTIAITFCLLPFELWWGPARWIGLALVVIALVLTVYSGLVNLKDGLRLRREALSSTSRR</sequence>
<feature type="transmembrane region" description="Helical" evidence="13">
    <location>
        <begin position="165"/>
        <end position="185"/>
    </location>
</feature>
<evidence type="ECO:0000256" key="1">
    <source>
        <dbReference type="ARBA" id="ARBA00004141"/>
    </source>
</evidence>
<dbReference type="InterPro" id="IPR000462">
    <property type="entry name" value="CDP-OH_P_trans"/>
</dbReference>
<dbReference type="EC" id="2.7.8.5" evidence="11"/>
<feature type="transmembrane region" description="Helical" evidence="13">
    <location>
        <begin position="21"/>
        <end position="40"/>
    </location>
</feature>
<evidence type="ECO:0000256" key="6">
    <source>
        <dbReference type="ARBA" id="ARBA00022989"/>
    </source>
</evidence>
<evidence type="ECO:0000313" key="14">
    <source>
        <dbReference type="EMBL" id="MBK0332659.1"/>
    </source>
</evidence>
<evidence type="ECO:0000256" key="12">
    <source>
        <dbReference type="RuleBase" id="RU003750"/>
    </source>
</evidence>
<evidence type="ECO:0000256" key="9">
    <source>
        <dbReference type="ARBA" id="ARBA00023209"/>
    </source>
</evidence>
<keyword evidence="4 12" id="KW-0808">Transferase</keyword>
<feature type="transmembrane region" description="Helical" evidence="13">
    <location>
        <begin position="141"/>
        <end position="159"/>
    </location>
</feature>
<evidence type="ECO:0000256" key="3">
    <source>
        <dbReference type="ARBA" id="ARBA00022516"/>
    </source>
</evidence>
<name>A0ABS1BDC4_9MICO</name>
<dbReference type="PROSITE" id="PS00379">
    <property type="entry name" value="CDP_ALCOHOL_P_TRANSF"/>
    <property type="match status" value="1"/>
</dbReference>
<dbReference type="GO" id="GO:0008444">
    <property type="term" value="F:CDP-diacylglycerol-glycerol-3-phosphate 3-phosphatidyltransferase activity"/>
    <property type="evidence" value="ECO:0007669"/>
    <property type="project" value="UniProtKB-EC"/>
</dbReference>
<dbReference type="PIRSF" id="PIRSF000847">
    <property type="entry name" value="Phos_ph_gly_syn"/>
    <property type="match status" value="1"/>
</dbReference>
<dbReference type="InterPro" id="IPR004570">
    <property type="entry name" value="Phosphatidylglycerol_P_synth"/>
</dbReference>
<keyword evidence="7" id="KW-0443">Lipid metabolism</keyword>
<dbReference type="EMBL" id="JAEDAJ010000012">
    <property type="protein sequence ID" value="MBK0332659.1"/>
    <property type="molecule type" value="Genomic_DNA"/>
</dbReference>
<gene>
    <name evidence="14" type="primary">pgsA</name>
    <name evidence="14" type="ORF">I8D64_14760</name>
</gene>
<comment type="subcellular location">
    <subcellularLocation>
        <location evidence="1">Membrane</location>
        <topology evidence="1">Multi-pass membrane protein</topology>
    </subcellularLocation>
</comment>
<keyword evidence="9" id="KW-0594">Phospholipid biosynthesis</keyword>
<evidence type="ECO:0000256" key="4">
    <source>
        <dbReference type="ARBA" id="ARBA00022679"/>
    </source>
</evidence>
<dbReference type="NCBIfam" id="TIGR00560">
    <property type="entry name" value="pgsA"/>
    <property type="match status" value="1"/>
</dbReference>
<dbReference type="InterPro" id="IPR043130">
    <property type="entry name" value="CDP-OH_PTrfase_TM_dom"/>
</dbReference>
<keyword evidence="3" id="KW-0444">Lipid biosynthesis</keyword>
<keyword evidence="5 13" id="KW-0812">Transmembrane</keyword>
<comment type="similarity">
    <text evidence="2 12">Belongs to the CDP-alcohol phosphatidyltransferase class-I family.</text>
</comment>
<dbReference type="Pfam" id="PF01066">
    <property type="entry name" value="CDP-OH_P_transf"/>
    <property type="match status" value="1"/>
</dbReference>
<proteinExistence type="inferred from homology"/>
<dbReference type="RefSeq" id="WP_152353564.1">
    <property type="nucleotide sequence ID" value="NZ_JAEDAJ010000012.1"/>
</dbReference>
<evidence type="ECO:0000256" key="7">
    <source>
        <dbReference type="ARBA" id="ARBA00023098"/>
    </source>
</evidence>
<evidence type="ECO:0000256" key="10">
    <source>
        <dbReference type="ARBA" id="ARBA00023264"/>
    </source>
</evidence>
<evidence type="ECO:0000256" key="2">
    <source>
        <dbReference type="ARBA" id="ARBA00010441"/>
    </source>
</evidence>
<reference evidence="14 15" key="1">
    <citation type="submission" date="2020-12" db="EMBL/GenBank/DDBJ databases">
        <title>Brachybacterium sp. MASK1Z-5, whole genome shotgun sequence.</title>
        <authorList>
            <person name="Tuo L."/>
        </authorList>
    </citation>
    <scope>NUCLEOTIDE SEQUENCE [LARGE SCALE GENOMIC DNA]</scope>
    <source>
        <strain evidence="14 15">MASK1Z-5</strain>
    </source>
</reference>
<dbReference type="PANTHER" id="PTHR14269">
    <property type="entry name" value="CDP-DIACYLGLYCEROL--GLYCEROL-3-PHOSPHATE 3-PHOSPHATIDYLTRANSFERASE-RELATED"/>
    <property type="match status" value="1"/>
</dbReference>
<dbReference type="PANTHER" id="PTHR14269:SF52">
    <property type="entry name" value="PHOSPHATIDYLGLYCEROPHOSPHATE SYNTHASE-RELATED"/>
    <property type="match status" value="1"/>
</dbReference>
<dbReference type="InterPro" id="IPR050324">
    <property type="entry name" value="CDP-alcohol_PTase-I"/>
</dbReference>
<comment type="caution">
    <text evidence="14">The sequence shown here is derived from an EMBL/GenBank/DDBJ whole genome shotgun (WGS) entry which is preliminary data.</text>
</comment>
<keyword evidence="15" id="KW-1185">Reference proteome</keyword>
<keyword evidence="8 13" id="KW-0472">Membrane</keyword>
<dbReference type="Gene3D" id="1.20.120.1760">
    <property type="match status" value="1"/>
</dbReference>
<keyword evidence="10" id="KW-1208">Phospholipid metabolism</keyword>
<dbReference type="Proteomes" id="UP000612352">
    <property type="component" value="Unassembled WGS sequence"/>
</dbReference>
<organism evidence="14 15">
    <name type="scientific">Brachybacterium halotolerans</name>
    <dbReference type="NCBI Taxonomy" id="2795215"/>
    <lineage>
        <taxon>Bacteria</taxon>
        <taxon>Bacillati</taxon>
        <taxon>Actinomycetota</taxon>
        <taxon>Actinomycetes</taxon>
        <taxon>Micrococcales</taxon>
        <taxon>Dermabacteraceae</taxon>
        <taxon>Brachybacterium</taxon>
    </lineage>
</organism>
<feature type="transmembrane region" description="Helical" evidence="13">
    <location>
        <begin position="84"/>
        <end position="103"/>
    </location>
</feature>
<evidence type="ECO:0000256" key="8">
    <source>
        <dbReference type="ARBA" id="ARBA00023136"/>
    </source>
</evidence>
<evidence type="ECO:0000256" key="13">
    <source>
        <dbReference type="SAM" id="Phobius"/>
    </source>
</evidence>
<dbReference type="InterPro" id="IPR048254">
    <property type="entry name" value="CDP_ALCOHOL_P_TRANSF_CS"/>
</dbReference>
<evidence type="ECO:0000256" key="11">
    <source>
        <dbReference type="NCBIfam" id="TIGR00560"/>
    </source>
</evidence>
<feature type="transmembrane region" description="Helical" evidence="13">
    <location>
        <begin position="46"/>
        <end position="63"/>
    </location>
</feature>
<accession>A0ABS1BDC4</accession>